<sequence length="160" mass="17238">MTLADATGDELAGVVDLFGAVTRTELEDALAELAFKRGGAVDDEAIEAAVDDAIAGYYLVPVDRDGTRLLAPGPAAFPALPEGVEDLPHILDVPEREPDRAELVEAAERRFRAEAARAVDAGDADRVERLFDVSYDLETWGATDVSGVRSRLDDELENRN</sequence>
<dbReference type="KEGG" id="haj:DU500_08720"/>
<organism evidence="1 2">
    <name type="scientific">Haloplanus rubicundus</name>
    <dbReference type="NCBI Taxonomy" id="1547898"/>
    <lineage>
        <taxon>Archaea</taxon>
        <taxon>Methanobacteriati</taxon>
        <taxon>Methanobacteriota</taxon>
        <taxon>Stenosarchaea group</taxon>
        <taxon>Halobacteria</taxon>
        <taxon>Halobacteriales</taxon>
        <taxon>Haloferacaceae</taxon>
        <taxon>Haloplanus</taxon>
    </lineage>
</organism>
<protein>
    <submittedName>
        <fullName evidence="1">Uncharacterized protein</fullName>
    </submittedName>
</protein>
<evidence type="ECO:0000313" key="2">
    <source>
        <dbReference type="Proteomes" id="UP000253273"/>
    </source>
</evidence>
<dbReference type="AlphaFoldDB" id="A0A345E2S4"/>
<dbReference type="OrthoDB" id="214610at2157"/>
<dbReference type="Proteomes" id="UP000253273">
    <property type="component" value="Chromosome"/>
</dbReference>
<dbReference type="InterPro" id="IPR055533">
    <property type="entry name" value="DUF7109"/>
</dbReference>
<name>A0A345E2S4_9EURY</name>
<evidence type="ECO:0000313" key="1">
    <source>
        <dbReference type="EMBL" id="AXG06496.1"/>
    </source>
</evidence>
<proteinExistence type="predicted"/>
<gene>
    <name evidence="1" type="ORF">DU500_08720</name>
</gene>
<reference evidence="1 2" key="1">
    <citation type="submission" date="2018-07" db="EMBL/GenBank/DDBJ databases">
        <title>Genome sequences of Haloplanus sp. CBA1113.</title>
        <authorList>
            <person name="Kim Y.B."/>
            <person name="Roh S.W."/>
        </authorList>
    </citation>
    <scope>NUCLEOTIDE SEQUENCE [LARGE SCALE GENOMIC DNA]</scope>
    <source>
        <strain evidence="1 2">CBA1113</strain>
    </source>
</reference>
<accession>A0A345E2S4</accession>
<dbReference type="RefSeq" id="WP_114585634.1">
    <property type="nucleotide sequence ID" value="NZ_CP031150.1"/>
</dbReference>
<dbReference type="EMBL" id="CP031150">
    <property type="protein sequence ID" value="AXG06496.1"/>
    <property type="molecule type" value="Genomic_DNA"/>
</dbReference>
<keyword evidence="2" id="KW-1185">Reference proteome</keyword>
<dbReference type="GeneID" id="37283463"/>
<dbReference type="Pfam" id="PF23421">
    <property type="entry name" value="DUF7109"/>
    <property type="match status" value="1"/>
</dbReference>